<dbReference type="GO" id="GO:0016020">
    <property type="term" value="C:membrane"/>
    <property type="evidence" value="ECO:0007669"/>
    <property type="project" value="InterPro"/>
</dbReference>
<feature type="domain" description="HAMP" evidence="2">
    <location>
        <begin position="234"/>
        <end position="287"/>
    </location>
</feature>
<gene>
    <name evidence="3" type="ORF">C7I85_27255</name>
</gene>
<dbReference type="Gene3D" id="6.10.340.10">
    <property type="match status" value="1"/>
</dbReference>
<keyword evidence="1" id="KW-0472">Membrane</keyword>
<dbReference type="InterPro" id="IPR003660">
    <property type="entry name" value="HAMP_dom"/>
</dbReference>
<keyword evidence="1" id="KW-0812">Transmembrane</keyword>
<dbReference type="PANTHER" id="PTHR32089">
    <property type="entry name" value="METHYL-ACCEPTING CHEMOTAXIS PROTEIN MCPB"/>
    <property type="match status" value="1"/>
</dbReference>
<proteinExistence type="predicted"/>
<feature type="transmembrane region" description="Helical" evidence="1">
    <location>
        <begin position="213"/>
        <end position="232"/>
    </location>
</feature>
<dbReference type="Pfam" id="PF00672">
    <property type="entry name" value="HAMP"/>
    <property type="match status" value="1"/>
</dbReference>
<dbReference type="AlphaFoldDB" id="A0A2P7RXR2"/>
<dbReference type="EMBL" id="PXYL01000025">
    <property type="protein sequence ID" value="PSJ54942.1"/>
    <property type="molecule type" value="Genomic_DNA"/>
</dbReference>
<feature type="transmembrane region" description="Helical" evidence="1">
    <location>
        <begin position="35"/>
        <end position="54"/>
    </location>
</feature>
<dbReference type="InterPro" id="IPR007891">
    <property type="entry name" value="CHASE3"/>
</dbReference>
<protein>
    <recommendedName>
        <fullName evidence="2">HAMP domain-containing protein</fullName>
    </recommendedName>
</protein>
<name>A0A2P7RXR2_9HYPH</name>
<accession>A0A2P7RXR2</accession>
<feature type="non-terminal residue" evidence="3">
    <location>
        <position position="301"/>
    </location>
</feature>
<evidence type="ECO:0000256" key="1">
    <source>
        <dbReference type="SAM" id="Phobius"/>
    </source>
</evidence>
<evidence type="ECO:0000259" key="2">
    <source>
        <dbReference type="PROSITE" id="PS50885"/>
    </source>
</evidence>
<dbReference type="PROSITE" id="PS50885">
    <property type="entry name" value="HAMP"/>
    <property type="match status" value="1"/>
</dbReference>
<reference evidence="3 4" key="1">
    <citation type="submission" date="2018-03" db="EMBL/GenBank/DDBJ databases">
        <title>The draft genome of Mesorhizobium soli JCM 19897.</title>
        <authorList>
            <person name="Li L."/>
            <person name="Liu L."/>
            <person name="Liang L."/>
            <person name="Wang T."/>
            <person name="Zhang X."/>
        </authorList>
    </citation>
    <scope>NUCLEOTIDE SEQUENCE [LARGE SCALE GENOMIC DNA]</scope>
    <source>
        <strain evidence="3 4">JCM 19897</strain>
    </source>
</reference>
<dbReference type="SMART" id="SM00304">
    <property type="entry name" value="HAMP"/>
    <property type="match status" value="1"/>
</dbReference>
<sequence length="301" mass="32840">MSSLPYDAAAPAPNTYAPGKRRGFSLTNLNITRKLALGFSAVILVSVVVAFLVMRSVVTMEAAGKDYEIANRLLTNIGKAEAANIDRMNLARFYLLSLREDIQKRYFASAKDFDRAIDAAKKDAAGDQLLQDSIENIRTMARQWTSEYGDPGVSYASKPDTYSRGRELITNATGSEKAAMARSAISEVQTKIASWLDDVTVRKNDAASVVKDVQLGGAIGIVAILVLIGWWLSLQIARPVNRMTEAMRKLAAGDHLVAVPAVGRRDEVGQMATAVQSFKDAAIEKIRLETEAETARQRAEE</sequence>
<dbReference type="PANTHER" id="PTHR32089:SF112">
    <property type="entry name" value="LYSOZYME-LIKE PROTEIN-RELATED"/>
    <property type="match status" value="1"/>
</dbReference>
<organism evidence="3 4">
    <name type="scientific">Pseudaminobacter soli</name>
    <name type="common">ex Li et al. 2025</name>
    <dbReference type="NCBI Taxonomy" id="1295366"/>
    <lineage>
        <taxon>Bacteria</taxon>
        <taxon>Pseudomonadati</taxon>
        <taxon>Pseudomonadota</taxon>
        <taxon>Alphaproteobacteria</taxon>
        <taxon>Hyphomicrobiales</taxon>
        <taxon>Phyllobacteriaceae</taxon>
        <taxon>Pseudaminobacter</taxon>
    </lineage>
</organism>
<dbReference type="SUPFAM" id="SSF158472">
    <property type="entry name" value="HAMP domain-like"/>
    <property type="match status" value="1"/>
</dbReference>
<evidence type="ECO:0000313" key="3">
    <source>
        <dbReference type="EMBL" id="PSJ54942.1"/>
    </source>
</evidence>
<keyword evidence="4" id="KW-1185">Reference proteome</keyword>
<keyword evidence="1" id="KW-1133">Transmembrane helix</keyword>
<comment type="caution">
    <text evidence="3">The sequence shown here is derived from an EMBL/GenBank/DDBJ whole genome shotgun (WGS) entry which is preliminary data.</text>
</comment>
<dbReference type="Proteomes" id="UP000240653">
    <property type="component" value="Unassembled WGS sequence"/>
</dbReference>
<dbReference type="Pfam" id="PF05227">
    <property type="entry name" value="CHASE3"/>
    <property type="match status" value="1"/>
</dbReference>
<dbReference type="RefSeq" id="WP_181257416.1">
    <property type="nucleotide sequence ID" value="NZ_PXYL01000025.1"/>
</dbReference>
<dbReference type="GO" id="GO:0007165">
    <property type="term" value="P:signal transduction"/>
    <property type="evidence" value="ECO:0007669"/>
    <property type="project" value="InterPro"/>
</dbReference>
<dbReference type="CDD" id="cd06225">
    <property type="entry name" value="HAMP"/>
    <property type="match status" value="1"/>
</dbReference>
<evidence type="ECO:0000313" key="4">
    <source>
        <dbReference type="Proteomes" id="UP000240653"/>
    </source>
</evidence>